<organism evidence="2 3">
    <name type="scientific">Symplocastrum torsivum CPER-KK1</name>
    <dbReference type="NCBI Taxonomy" id="450513"/>
    <lineage>
        <taxon>Bacteria</taxon>
        <taxon>Bacillati</taxon>
        <taxon>Cyanobacteriota</taxon>
        <taxon>Cyanophyceae</taxon>
        <taxon>Oscillatoriophycideae</taxon>
        <taxon>Oscillatoriales</taxon>
        <taxon>Microcoleaceae</taxon>
        <taxon>Symplocastrum</taxon>
    </lineage>
</organism>
<protein>
    <submittedName>
        <fullName evidence="2">Uncharacterized protein</fullName>
    </submittedName>
</protein>
<reference evidence="2" key="1">
    <citation type="submission" date="2021-05" db="EMBL/GenBank/DDBJ databases">
        <authorList>
            <person name="Pietrasiak N."/>
            <person name="Ward R."/>
            <person name="Stajich J.E."/>
            <person name="Kurbessoian T."/>
        </authorList>
    </citation>
    <scope>NUCLEOTIDE SEQUENCE</scope>
    <source>
        <strain evidence="2">CPER-KK1</strain>
    </source>
</reference>
<keyword evidence="1" id="KW-1133">Transmembrane helix</keyword>
<dbReference type="EMBL" id="JAHHIF010000001">
    <property type="protein sequence ID" value="MBW4542847.1"/>
    <property type="molecule type" value="Genomic_DNA"/>
</dbReference>
<gene>
    <name evidence="2" type="ORF">KME25_00115</name>
</gene>
<sequence length="126" mass="14409">MQTDKFFKVAALGENRFNPENVTQIELARAEPDGMKPDVTAMPDYGLLLIPMGFMMVWTIVVLMTSDLWTVARHGMLTVKHLHQVPCRNCRFFKNNPYLQCAVHPSMALTAEATNCSDYLPQKEYR</sequence>
<evidence type="ECO:0000313" key="2">
    <source>
        <dbReference type="EMBL" id="MBW4542847.1"/>
    </source>
</evidence>
<proteinExistence type="predicted"/>
<keyword evidence="1" id="KW-0472">Membrane</keyword>
<dbReference type="Proteomes" id="UP000753908">
    <property type="component" value="Unassembled WGS sequence"/>
</dbReference>
<dbReference type="AlphaFoldDB" id="A0A951U7K7"/>
<feature type="transmembrane region" description="Helical" evidence="1">
    <location>
        <begin position="45"/>
        <end position="64"/>
    </location>
</feature>
<evidence type="ECO:0000313" key="3">
    <source>
        <dbReference type="Proteomes" id="UP000753908"/>
    </source>
</evidence>
<comment type="caution">
    <text evidence="2">The sequence shown here is derived from an EMBL/GenBank/DDBJ whole genome shotgun (WGS) entry which is preliminary data.</text>
</comment>
<reference evidence="2" key="2">
    <citation type="journal article" date="2022" name="Microbiol. Resour. Announc.">
        <title>Metagenome Sequencing to Explore Phylogenomics of Terrestrial Cyanobacteria.</title>
        <authorList>
            <person name="Ward R.D."/>
            <person name="Stajich J.E."/>
            <person name="Johansen J.R."/>
            <person name="Huntemann M."/>
            <person name="Clum A."/>
            <person name="Foster B."/>
            <person name="Foster B."/>
            <person name="Roux S."/>
            <person name="Palaniappan K."/>
            <person name="Varghese N."/>
            <person name="Mukherjee S."/>
            <person name="Reddy T.B.K."/>
            <person name="Daum C."/>
            <person name="Copeland A."/>
            <person name="Chen I.A."/>
            <person name="Ivanova N.N."/>
            <person name="Kyrpides N.C."/>
            <person name="Shapiro N."/>
            <person name="Eloe-Fadrosh E.A."/>
            <person name="Pietrasiak N."/>
        </authorList>
    </citation>
    <scope>NUCLEOTIDE SEQUENCE</scope>
    <source>
        <strain evidence="2">CPER-KK1</strain>
    </source>
</reference>
<name>A0A951U7K7_9CYAN</name>
<evidence type="ECO:0000256" key="1">
    <source>
        <dbReference type="SAM" id="Phobius"/>
    </source>
</evidence>
<accession>A0A951U7K7</accession>
<keyword evidence="1" id="KW-0812">Transmembrane</keyword>